<name>A0A1V9YJ78_9STRA</name>
<dbReference type="Proteomes" id="UP000243217">
    <property type="component" value="Unassembled WGS sequence"/>
</dbReference>
<evidence type="ECO:0000313" key="3">
    <source>
        <dbReference type="Proteomes" id="UP000243217"/>
    </source>
</evidence>
<keyword evidence="1" id="KW-0472">Membrane</keyword>
<feature type="transmembrane region" description="Helical" evidence="1">
    <location>
        <begin position="23"/>
        <end position="42"/>
    </location>
</feature>
<dbReference type="GO" id="GO:0022857">
    <property type="term" value="F:transmembrane transporter activity"/>
    <property type="evidence" value="ECO:0007669"/>
    <property type="project" value="InterPro"/>
</dbReference>
<protein>
    <submittedName>
        <fullName evidence="2">Major Facilitator Superfamily (MFS)</fullName>
    </submittedName>
</protein>
<feature type="non-terminal residue" evidence="2">
    <location>
        <position position="200"/>
    </location>
</feature>
<dbReference type="Pfam" id="PF07690">
    <property type="entry name" value="MFS_1"/>
    <property type="match status" value="1"/>
</dbReference>
<dbReference type="EMBL" id="JNBS01003650">
    <property type="protein sequence ID" value="OQR85765.1"/>
    <property type="molecule type" value="Genomic_DNA"/>
</dbReference>
<comment type="caution">
    <text evidence="2">The sequence shown here is derived from an EMBL/GenBank/DDBJ whole genome shotgun (WGS) entry which is preliminary data.</text>
</comment>
<sequence length="200" mass="21330">MYSWSIYNAPIDKYIYGDAKAGYAVNTFYIAVALLGCTAAILGPWLERNGPRRGLFLGVSMFLIGYIIAAISIKAKSIVGVYIGYGFFTGFGLGINYISPVSALQKWFPDMRGTAAGFAVGGFGAGSIVWGKVYIPAINAFGLPGSFIFLGCIMSGVMFTCALVMRTPPPGFTAGGMNIHGVVEHEDSKLLDDSKLHTPK</sequence>
<proteinExistence type="predicted"/>
<keyword evidence="1" id="KW-1133">Transmembrane helix</keyword>
<dbReference type="SUPFAM" id="SSF103473">
    <property type="entry name" value="MFS general substrate transporter"/>
    <property type="match status" value="1"/>
</dbReference>
<accession>A0A1V9YJ78</accession>
<feature type="transmembrane region" description="Helical" evidence="1">
    <location>
        <begin position="147"/>
        <end position="165"/>
    </location>
</feature>
<organism evidence="2 3">
    <name type="scientific">Thraustotheca clavata</name>
    <dbReference type="NCBI Taxonomy" id="74557"/>
    <lineage>
        <taxon>Eukaryota</taxon>
        <taxon>Sar</taxon>
        <taxon>Stramenopiles</taxon>
        <taxon>Oomycota</taxon>
        <taxon>Saprolegniomycetes</taxon>
        <taxon>Saprolegniales</taxon>
        <taxon>Achlyaceae</taxon>
        <taxon>Thraustotheca</taxon>
    </lineage>
</organism>
<dbReference type="OrthoDB" id="410267at2759"/>
<feature type="transmembrane region" description="Helical" evidence="1">
    <location>
        <begin position="115"/>
        <end position="135"/>
    </location>
</feature>
<evidence type="ECO:0000313" key="2">
    <source>
        <dbReference type="EMBL" id="OQR85765.1"/>
    </source>
</evidence>
<keyword evidence="3" id="KW-1185">Reference proteome</keyword>
<dbReference type="PANTHER" id="PTHR11360:SF317">
    <property type="entry name" value="MAJOR FACILITATOR SUPERFAMILY (MFS) PROFILE DOMAIN-CONTAINING PROTEIN-RELATED"/>
    <property type="match status" value="1"/>
</dbReference>
<dbReference type="InterPro" id="IPR050327">
    <property type="entry name" value="Proton-linked_MCT"/>
</dbReference>
<keyword evidence="1" id="KW-0812">Transmembrane</keyword>
<gene>
    <name evidence="2" type="ORF">THRCLA_10636</name>
</gene>
<dbReference type="STRING" id="74557.A0A1V9YJ78"/>
<feature type="transmembrane region" description="Helical" evidence="1">
    <location>
        <begin position="79"/>
        <end position="103"/>
    </location>
</feature>
<dbReference type="AlphaFoldDB" id="A0A1V9YJ78"/>
<reference evidence="2 3" key="1">
    <citation type="journal article" date="2014" name="Genome Biol. Evol.">
        <title>The secreted proteins of Achlya hypogyna and Thraustotheca clavata identify the ancestral oomycete secretome and reveal gene acquisitions by horizontal gene transfer.</title>
        <authorList>
            <person name="Misner I."/>
            <person name="Blouin N."/>
            <person name="Leonard G."/>
            <person name="Richards T.A."/>
            <person name="Lane C.E."/>
        </authorList>
    </citation>
    <scope>NUCLEOTIDE SEQUENCE [LARGE SCALE GENOMIC DNA]</scope>
    <source>
        <strain evidence="2 3">ATCC 34112</strain>
    </source>
</reference>
<dbReference type="InterPro" id="IPR036259">
    <property type="entry name" value="MFS_trans_sf"/>
</dbReference>
<feature type="transmembrane region" description="Helical" evidence="1">
    <location>
        <begin position="54"/>
        <end position="73"/>
    </location>
</feature>
<dbReference type="Gene3D" id="1.20.1250.20">
    <property type="entry name" value="MFS general substrate transporter like domains"/>
    <property type="match status" value="1"/>
</dbReference>
<evidence type="ECO:0000256" key="1">
    <source>
        <dbReference type="SAM" id="Phobius"/>
    </source>
</evidence>
<dbReference type="InterPro" id="IPR011701">
    <property type="entry name" value="MFS"/>
</dbReference>
<dbReference type="PANTHER" id="PTHR11360">
    <property type="entry name" value="MONOCARBOXYLATE TRANSPORTER"/>
    <property type="match status" value="1"/>
</dbReference>